<feature type="transmembrane region" description="Helical" evidence="2">
    <location>
        <begin position="292"/>
        <end position="315"/>
    </location>
</feature>
<proteinExistence type="predicted"/>
<evidence type="ECO:0000256" key="1">
    <source>
        <dbReference type="ARBA" id="ARBA00004141"/>
    </source>
</evidence>
<sequence>MYRKAAGIIFLFVFIFTGSALPQSRVPDTVRTGIYITSIHDIDFKQKEYTISFWLWLKYKNRDFDFLHNLEVPAAKTVVQSFSTTDTTGGQVYQLMKLQCVMKDSWVIDNFPFDRQKLRLSIENSQYDASALVFAADTPGKHFDPRFTLRGWTIDSLNISSGIKEYETAFGDASIDTPHTEYSSYRVRIGIVRDAMGLFWKMFLGMYVAFLISYVCFYIHADSIDSRFGLSVGALFAVIGNKYIIESALPESTAFTLVDSLHGITLLFILGIIIATAWSLKMIKRGEVKRATRFDVFTGQIFLVTYVLLNAWFIWQATAS</sequence>
<dbReference type="SUPFAM" id="SSF90112">
    <property type="entry name" value="Neurotransmitter-gated ion-channel transmembrane pore"/>
    <property type="match status" value="1"/>
</dbReference>
<gene>
    <name evidence="3" type="ORF">GS398_03710</name>
</gene>
<protein>
    <submittedName>
        <fullName evidence="3">Uncharacterized protein</fullName>
    </submittedName>
</protein>
<dbReference type="GO" id="GO:0004888">
    <property type="term" value="F:transmembrane signaling receptor activity"/>
    <property type="evidence" value="ECO:0007669"/>
    <property type="project" value="InterPro"/>
</dbReference>
<keyword evidence="2" id="KW-0812">Transmembrane</keyword>
<dbReference type="Proteomes" id="UP000451233">
    <property type="component" value="Unassembled WGS sequence"/>
</dbReference>
<reference evidence="3 4" key="1">
    <citation type="submission" date="2019-11" db="EMBL/GenBank/DDBJ databases">
        <title>Pedobacter sp. HMF7056 Genome sequencing and assembly.</title>
        <authorList>
            <person name="Kang H."/>
            <person name="Kim H."/>
            <person name="Joh K."/>
        </authorList>
    </citation>
    <scope>NUCLEOTIDE SEQUENCE [LARGE SCALE GENOMIC DNA]</scope>
    <source>
        <strain evidence="3 4">HMF7056</strain>
    </source>
</reference>
<feature type="transmembrane region" description="Helical" evidence="2">
    <location>
        <begin position="260"/>
        <end position="280"/>
    </location>
</feature>
<evidence type="ECO:0000313" key="3">
    <source>
        <dbReference type="EMBL" id="MXV14391.1"/>
    </source>
</evidence>
<dbReference type="InterPro" id="IPR036734">
    <property type="entry name" value="Neur_chan_lig-bd_sf"/>
</dbReference>
<dbReference type="SUPFAM" id="SSF63712">
    <property type="entry name" value="Nicotinic receptor ligand binding domain-like"/>
    <property type="match status" value="1"/>
</dbReference>
<dbReference type="InterPro" id="IPR038050">
    <property type="entry name" value="Neuro_actylchol_rec"/>
</dbReference>
<name>A0A7K1XTP4_9SPHI</name>
<comment type="caution">
    <text evidence="3">The sequence shown here is derived from an EMBL/GenBank/DDBJ whole genome shotgun (WGS) entry which is preliminary data.</text>
</comment>
<feature type="transmembrane region" description="Helical" evidence="2">
    <location>
        <begin position="198"/>
        <end position="221"/>
    </location>
</feature>
<dbReference type="Gene3D" id="1.20.58.390">
    <property type="entry name" value="Neurotransmitter-gated ion-channel transmembrane domain"/>
    <property type="match status" value="1"/>
</dbReference>
<dbReference type="EMBL" id="WVHS01000001">
    <property type="protein sequence ID" value="MXV14391.1"/>
    <property type="molecule type" value="Genomic_DNA"/>
</dbReference>
<dbReference type="PANTHER" id="PTHR18945">
    <property type="entry name" value="NEUROTRANSMITTER GATED ION CHANNEL"/>
    <property type="match status" value="1"/>
</dbReference>
<dbReference type="InterPro" id="IPR006201">
    <property type="entry name" value="Neur_channel"/>
</dbReference>
<dbReference type="InterPro" id="IPR036719">
    <property type="entry name" value="Neuro-gated_channel_TM_sf"/>
</dbReference>
<keyword evidence="2" id="KW-1133">Transmembrane helix</keyword>
<dbReference type="Gene3D" id="2.70.170.10">
    <property type="entry name" value="Neurotransmitter-gated ion-channel ligand-binding domain"/>
    <property type="match status" value="1"/>
</dbReference>
<dbReference type="GO" id="GO:0016020">
    <property type="term" value="C:membrane"/>
    <property type="evidence" value="ECO:0007669"/>
    <property type="project" value="UniProtKB-SubCell"/>
</dbReference>
<accession>A0A7K1XTP4</accession>
<keyword evidence="4" id="KW-1185">Reference proteome</keyword>
<dbReference type="AlphaFoldDB" id="A0A7K1XTP4"/>
<keyword evidence="2" id="KW-0472">Membrane</keyword>
<organism evidence="3 4">
    <name type="scientific">Hufsiella ginkgonis</name>
    <dbReference type="NCBI Taxonomy" id="2695274"/>
    <lineage>
        <taxon>Bacteria</taxon>
        <taxon>Pseudomonadati</taxon>
        <taxon>Bacteroidota</taxon>
        <taxon>Sphingobacteriia</taxon>
        <taxon>Sphingobacteriales</taxon>
        <taxon>Sphingobacteriaceae</taxon>
        <taxon>Hufsiella</taxon>
    </lineage>
</organism>
<dbReference type="GO" id="GO:0005230">
    <property type="term" value="F:extracellular ligand-gated monoatomic ion channel activity"/>
    <property type="evidence" value="ECO:0007669"/>
    <property type="project" value="InterPro"/>
</dbReference>
<evidence type="ECO:0000313" key="4">
    <source>
        <dbReference type="Proteomes" id="UP000451233"/>
    </source>
</evidence>
<dbReference type="RefSeq" id="WP_160905365.1">
    <property type="nucleotide sequence ID" value="NZ_WVHS01000001.1"/>
</dbReference>
<evidence type="ECO:0000256" key="2">
    <source>
        <dbReference type="SAM" id="Phobius"/>
    </source>
</evidence>
<comment type="subcellular location">
    <subcellularLocation>
        <location evidence="1">Membrane</location>
        <topology evidence="1">Multi-pass membrane protein</topology>
    </subcellularLocation>
</comment>